<reference evidence="4" key="1">
    <citation type="submission" date="2025-08" db="UniProtKB">
        <authorList>
            <consortium name="Ensembl"/>
        </authorList>
    </citation>
    <scope>IDENTIFICATION</scope>
</reference>
<dbReference type="Proteomes" id="UP000694565">
    <property type="component" value="Unplaced"/>
</dbReference>
<dbReference type="InterPro" id="IPR001304">
    <property type="entry name" value="C-type_lectin-like"/>
</dbReference>
<protein>
    <recommendedName>
        <fullName evidence="3">C-type lectin domain-containing protein</fullName>
    </recommendedName>
</protein>
<dbReference type="PROSITE" id="PS50041">
    <property type="entry name" value="C_TYPE_LECTIN_2"/>
    <property type="match status" value="1"/>
</dbReference>
<dbReference type="Pfam" id="PF00059">
    <property type="entry name" value="Lectin_C"/>
    <property type="match status" value="1"/>
</dbReference>
<dbReference type="AlphaFoldDB" id="A0A8C2ZHS7"/>
<dbReference type="InterPro" id="IPR016187">
    <property type="entry name" value="CTDL_fold"/>
</dbReference>
<keyword evidence="2" id="KW-0812">Transmembrane</keyword>
<dbReference type="PROSITE" id="PS00615">
    <property type="entry name" value="C_TYPE_LECTIN_1"/>
    <property type="match status" value="1"/>
</dbReference>
<dbReference type="InterPro" id="IPR018378">
    <property type="entry name" value="C-type_lectin_CS"/>
</dbReference>
<dbReference type="InterPro" id="IPR016186">
    <property type="entry name" value="C-type_lectin-like/link_sf"/>
</dbReference>
<evidence type="ECO:0000256" key="1">
    <source>
        <dbReference type="ARBA" id="ARBA00023157"/>
    </source>
</evidence>
<dbReference type="SMART" id="SM00034">
    <property type="entry name" value="CLECT"/>
    <property type="match status" value="1"/>
</dbReference>
<feature type="transmembrane region" description="Helical" evidence="2">
    <location>
        <begin position="20"/>
        <end position="46"/>
    </location>
</feature>
<name>A0A8C2ZHS7_CYCLU</name>
<accession>A0A8C2ZHS7</accession>
<keyword evidence="1" id="KW-1015">Disulfide bond</keyword>
<organism evidence="4 5">
    <name type="scientific">Cyclopterus lumpus</name>
    <name type="common">Lumpsucker</name>
    <dbReference type="NCBI Taxonomy" id="8103"/>
    <lineage>
        <taxon>Eukaryota</taxon>
        <taxon>Metazoa</taxon>
        <taxon>Chordata</taxon>
        <taxon>Craniata</taxon>
        <taxon>Vertebrata</taxon>
        <taxon>Euteleostomi</taxon>
        <taxon>Actinopterygii</taxon>
        <taxon>Neopterygii</taxon>
        <taxon>Teleostei</taxon>
        <taxon>Neoteleostei</taxon>
        <taxon>Acanthomorphata</taxon>
        <taxon>Eupercaria</taxon>
        <taxon>Perciformes</taxon>
        <taxon>Cottioidei</taxon>
        <taxon>Cottales</taxon>
        <taxon>Cyclopteridae</taxon>
        <taxon>Cyclopterus</taxon>
    </lineage>
</organism>
<evidence type="ECO:0000259" key="3">
    <source>
        <dbReference type="PROSITE" id="PS50041"/>
    </source>
</evidence>
<keyword evidence="2" id="KW-1133">Transmembrane helix</keyword>
<dbReference type="Ensembl" id="ENSCLMT00005028819.1">
    <property type="protein sequence ID" value="ENSCLMP00005027638.1"/>
    <property type="gene ID" value="ENSCLMG00005013465.1"/>
</dbReference>
<dbReference type="SUPFAM" id="SSF56436">
    <property type="entry name" value="C-type lectin-like"/>
    <property type="match status" value="1"/>
</dbReference>
<dbReference type="PANTHER" id="PTHR45784">
    <property type="entry name" value="C-TYPE LECTIN DOMAIN FAMILY 20 MEMBER A-RELATED"/>
    <property type="match status" value="1"/>
</dbReference>
<keyword evidence="2" id="KW-0472">Membrane</keyword>
<evidence type="ECO:0000313" key="4">
    <source>
        <dbReference type="Ensembl" id="ENSCLMP00005027638.1"/>
    </source>
</evidence>
<proteinExistence type="predicted"/>
<evidence type="ECO:0000313" key="5">
    <source>
        <dbReference type="Proteomes" id="UP000694565"/>
    </source>
</evidence>
<dbReference type="PANTHER" id="PTHR45784:SF3">
    <property type="entry name" value="C-TYPE LECTIN DOMAIN FAMILY 4 MEMBER K-LIKE-RELATED"/>
    <property type="match status" value="1"/>
</dbReference>
<evidence type="ECO:0000256" key="2">
    <source>
        <dbReference type="SAM" id="Phobius"/>
    </source>
</evidence>
<dbReference type="GeneTree" id="ENSGT01100000263473"/>
<reference evidence="4" key="2">
    <citation type="submission" date="2025-09" db="UniProtKB">
        <authorList>
            <consortium name="Ensembl"/>
        </authorList>
    </citation>
    <scope>IDENTIFICATION</scope>
</reference>
<keyword evidence="5" id="KW-1185">Reference proteome</keyword>
<feature type="domain" description="C-type lectin" evidence="3">
    <location>
        <begin position="49"/>
        <end position="159"/>
    </location>
</feature>
<dbReference type="Gene3D" id="3.10.100.10">
    <property type="entry name" value="Mannose-Binding Protein A, subunit A"/>
    <property type="match status" value="1"/>
</dbReference>
<sequence length="165" mass="18918">MCWNTVENQELELSQVGRMIFCLLCFISSSLILCPSGLTALSTSVIREYHYVKMLKTWTEAQSYCREKFTDLAAVESQSDNDRLMSVLQGLENYAWIGLYDNMTGWKWALGDADFNTEYSNWDIDQPNNMNFNESCTLMHRNGLWADVVCSMTLPAVCYDGKKDV</sequence>